<evidence type="ECO:0000313" key="6">
    <source>
        <dbReference type="EMBL" id="RGE40416.1"/>
    </source>
</evidence>
<feature type="domain" description="CbbQ/NirQ/NorQ C-terminal" evidence="5">
    <location>
        <begin position="241"/>
        <end position="321"/>
    </location>
</feature>
<evidence type="ECO:0000256" key="3">
    <source>
        <dbReference type="ARBA" id="ARBA00022840"/>
    </source>
</evidence>
<dbReference type="EMBL" id="QURR01000037">
    <property type="protein sequence ID" value="RGE40416.1"/>
    <property type="molecule type" value="Genomic_DNA"/>
</dbReference>
<evidence type="ECO:0000313" key="7">
    <source>
        <dbReference type="Proteomes" id="UP000261948"/>
    </source>
</evidence>
<evidence type="ECO:0000256" key="1">
    <source>
        <dbReference type="ARBA" id="ARBA00009417"/>
    </source>
</evidence>
<keyword evidence="3" id="KW-0067">ATP-binding</keyword>
<comment type="caution">
    <text evidence="6">The sequence shown here is derived from an EMBL/GenBank/DDBJ whole genome shotgun (WGS) entry which is preliminary data.</text>
</comment>
<dbReference type="InterPro" id="IPR011704">
    <property type="entry name" value="ATPase_dyneun-rel_AAA"/>
</dbReference>
<evidence type="ECO:0000256" key="2">
    <source>
        <dbReference type="ARBA" id="ARBA00022741"/>
    </source>
</evidence>
<name>A0A373F8E4_COMTE</name>
<dbReference type="Pfam" id="PF07728">
    <property type="entry name" value="AAA_5"/>
    <property type="match status" value="1"/>
</dbReference>
<dbReference type="SUPFAM" id="SSF52540">
    <property type="entry name" value="P-loop containing nucleoside triphosphate hydrolases"/>
    <property type="match status" value="1"/>
</dbReference>
<feature type="domain" description="ATPase dynein-related AAA" evidence="4">
    <location>
        <begin position="71"/>
        <end position="188"/>
    </location>
</feature>
<dbReference type="Gene3D" id="3.40.50.300">
    <property type="entry name" value="P-loop containing nucleotide triphosphate hydrolases"/>
    <property type="match status" value="1"/>
</dbReference>
<gene>
    <name evidence="6" type="ORF">DZC30_20350</name>
</gene>
<dbReference type="AlphaFoldDB" id="A0A373F8E4"/>
<evidence type="ECO:0000259" key="5">
    <source>
        <dbReference type="Pfam" id="PF08406"/>
    </source>
</evidence>
<dbReference type="PANTHER" id="PTHR42759:SF1">
    <property type="entry name" value="MAGNESIUM-CHELATASE SUBUNIT CHLD"/>
    <property type="match status" value="1"/>
</dbReference>
<keyword evidence="7" id="KW-1185">Reference proteome</keyword>
<dbReference type="PANTHER" id="PTHR42759">
    <property type="entry name" value="MOXR FAMILY PROTEIN"/>
    <property type="match status" value="1"/>
</dbReference>
<dbReference type="InterPro" id="IPR027417">
    <property type="entry name" value="P-loop_NTPase"/>
</dbReference>
<dbReference type="Pfam" id="PF08406">
    <property type="entry name" value="CbbQ_C"/>
    <property type="match status" value="1"/>
</dbReference>
<keyword evidence="2" id="KW-0547">Nucleotide-binding</keyword>
<protein>
    <submittedName>
        <fullName evidence="6">ATPase</fullName>
    </submittedName>
</protein>
<accession>A0A373F8E4</accession>
<dbReference type="GO" id="GO:0016887">
    <property type="term" value="F:ATP hydrolysis activity"/>
    <property type="evidence" value="ECO:0007669"/>
    <property type="project" value="InterPro"/>
</dbReference>
<dbReference type="GO" id="GO:0005524">
    <property type="term" value="F:ATP binding"/>
    <property type="evidence" value="ECO:0007669"/>
    <property type="project" value="UniProtKB-KW"/>
</dbReference>
<reference evidence="6 7" key="1">
    <citation type="submission" date="2018-08" db="EMBL/GenBank/DDBJ databases">
        <title>Comamonas testosteroni strain SWCO2.</title>
        <authorList>
            <person name="Jiang N."/>
            <person name="Zhang X.Z."/>
        </authorList>
    </citation>
    <scope>NUCLEOTIDE SEQUENCE [LARGE SCALE GENOMIC DNA]</scope>
    <source>
        <strain evidence="6 7">SWCO2</strain>
    </source>
</reference>
<evidence type="ECO:0000259" key="4">
    <source>
        <dbReference type="Pfam" id="PF07728"/>
    </source>
</evidence>
<sequence length="327" mass="36309">METTMNHMDYPEALIPLAANFKIDVDPSVGLEGMAPGNPYAPTIDPEYVFAKDRFRDMLAFWMMKFRALKIIGDPAAGKTSIVEQWHARLGLPLFIVSCHENMTETDLIGQFIPQSDGTLKWSDSPVMAVYRHGGSALLDEWNNLNPNAATVLNAMLEGYTITIAQTGEVVKPHPSARFFATQNPVDGKAVVQGRYIQDTASDDRFMEMWVDYLGADLEVKVIVSTIRKIDTKSTDEAVLTQASALVKVANEVREKFKNNHLDSNQHFNKPLSTRSLKRWAQLTVAYRSVTGTAPMLYALPRAVSGLTAEMRSGIEKIVKEVLGLTT</sequence>
<comment type="similarity">
    <text evidence="1">Belongs to the CbbQ/NirQ/NorQ/GpvN family.</text>
</comment>
<dbReference type="InterPro" id="IPR050764">
    <property type="entry name" value="CbbQ/NirQ/NorQ/GpvN"/>
</dbReference>
<organism evidence="6 7">
    <name type="scientific">Comamonas testosteroni</name>
    <name type="common">Pseudomonas testosteroni</name>
    <dbReference type="NCBI Taxonomy" id="285"/>
    <lineage>
        <taxon>Bacteria</taxon>
        <taxon>Pseudomonadati</taxon>
        <taxon>Pseudomonadota</taxon>
        <taxon>Betaproteobacteria</taxon>
        <taxon>Burkholderiales</taxon>
        <taxon>Comamonadaceae</taxon>
        <taxon>Comamonas</taxon>
    </lineage>
</organism>
<proteinExistence type="inferred from homology"/>
<dbReference type="InterPro" id="IPR013615">
    <property type="entry name" value="CbbQ_C"/>
</dbReference>
<dbReference type="Proteomes" id="UP000261948">
    <property type="component" value="Unassembled WGS sequence"/>
</dbReference>